<organism evidence="1 2">
    <name type="scientific">Pantoea rwandensis</name>
    <dbReference type="NCBI Taxonomy" id="1076550"/>
    <lineage>
        <taxon>Bacteria</taxon>
        <taxon>Pseudomonadati</taxon>
        <taxon>Pseudomonadota</taxon>
        <taxon>Gammaproteobacteria</taxon>
        <taxon>Enterobacterales</taxon>
        <taxon>Erwiniaceae</taxon>
        <taxon>Pantoea</taxon>
    </lineage>
</organism>
<dbReference type="Gene3D" id="2.40.70.10">
    <property type="entry name" value="Acid Proteases"/>
    <property type="match status" value="2"/>
</dbReference>
<dbReference type="Proteomes" id="UP000029495">
    <property type="component" value="Chromosome"/>
</dbReference>
<sequence>MLTFTSLAEAVIKIPFKLDESALPIVTLNINGQEGEFMLDTGSAFAFHFDPAFIRQVPWLKPLKDKVRTTDLTGEVFLNDKFMFHHVSVNGMSFENVEGVSLSPWGLTLQPDGKRPESMVIGLGLFRQKVLMIDYPHRLFTVANRLDDFTIDRQQWLTLPLTITDEGIIIEVMKNNESFNMLLDTGATLSMLWSKRLNRTDNVFPCKEVIAEMDDEGCQATQINIKQATSGKINIAATLVDDIDSKMVADGLLGTNFLQHHRVLIDFPAQQLLIRANEPG</sequence>
<evidence type="ECO:0000313" key="1">
    <source>
        <dbReference type="EMBL" id="AIR85935.1"/>
    </source>
</evidence>
<dbReference type="PROSITE" id="PS00141">
    <property type="entry name" value="ASP_PROTEASE"/>
    <property type="match status" value="1"/>
</dbReference>
<dbReference type="EMBL" id="CP009454">
    <property type="protein sequence ID" value="AIR85935.1"/>
    <property type="molecule type" value="Genomic_DNA"/>
</dbReference>
<dbReference type="InterPro" id="IPR021109">
    <property type="entry name" value="Peptidase_aspartic_dom_sf"/>
</dbReference>
<dbReference type="Pfam" id="PF13975">
    <property type="entry name" value="gag-asp_proteas"/>
    <property type="match status" value="1"/>
</dbReference>
<evidence type="ECO:0008006" key="3">
    <source>
        <dbReference type="Google" id="ProtNLM"/>
    </source>
</evidence>
<gene>
    <name evidence="1" type="ORF">LH22_10850</name>
</gene>
<reference evidence="1 2" key="1">
    <citation type="submission" date="2014-09" db="EMBL/GenBank/DDBJ databases">
        <authorList>
            <person name="Chan K.-G."/>
        </authorList>
    </citation>
    <scope>NUCLEOTIDE SEQUENCE [LARGE SCALE GENOMIC DNA]</scope>
    <source>
        <strain evidence="1 2">ND04</strain>
    </source>
</reference>
<name>A0ABM5RIU3_9GAMM</name>
<dbReference type="SUPFAM" id="SSF50630">
    <property type="entry name" value="Acid proteases"/>
    <property type="match status" value="1"/>
</dbReference>
<dbReference type="InterPro" id="IPR001969">
    <property type="entry name" value="Aspartic_peptidase_AS"/>
</dbReference>
<keyword evidence="2" id="KW-1185">Reference proteome</keyword>
<evidence type="ECO:0000313" key="2">
    <source>
        <dbReference type="Proteomes" id="UP000029495"/>
    </source>
</evidence>
<protein>
    <recommendedName>
        <fullName evidence="3">Peptidase A2 domain-containing protein</fullName>
    </recommendedName>
</protein>
<accession>A0ABM5RIU3</accession>
<proteinExistence type="predicted"/>